<dbReference type="eggNOG" id="COG4105">
    <property type="taxonomic scope" value="Bacteria"/>
</dbReference>
<keyword evidence="1" id="KW-0802">TPR repeat</keyword>
<gene>
    <name evidence="2" type="ORF">N177_3167</name>
</gene>
<dbReference type="AlphaFoldDB" id="V4RCH9"/>
<evidence type="ECO:0000313" key="3">
    <source>
        <dbReference type="Proteomes" id="UP000017819"/>
    </source>
</evidence>
<dbReference type="RefSeq" id="WP_023433286.1">
    <property type="nucleotide sequence ID" value="NZ_AWXZ01000039.1"/>
</dbReference>
<evidence type="ECO:0000313" key="2">
    <source>
        <dbReference type="EMBL" id="ESR23099.1"/>
    </source>
</evidence>
<dbReference type="EMBL" id="AWXZ01000039">
    <property type="protein sequence ID" value="ESR23099.1"/>
    <property type="molecule type" value="Genomic_DNA"/>
</dbReference>
<name>V4RCH9_9HYPH</name>
<dbReference type="Gene3D" id="1.25.40.10">
    <property type="entry name" value="Tetratricopeptide repeat domain"/>
    <property type="match status" value="1"/>
</dbReference>
<protein>
    <submittedName>
        <fullName evidence="2">TPR repeat protein</fullName>
    </submittedName>
</protein>
<dbReference type="SUPFAM" id="SSF48452">
    <property type="entry name" value="TPR-like"/>
    <property type="match status" value="1"/>
</dbReference>
<dbReference type="PROSITE" id="PS50005">
    <property type="entry name" value="TPR"/>
    <property type="match status" value="2"/>
</dbReference>
<sequence length="202" mass="22172">MLRRVVDRLKRASRLAAAAIVAVSAIGGVVFAAPADSRVSRDDLPEVELLLDRLSESASPEGAGRIERRILANWSRSGSDTVDLLMNRAAEAMAAKEHDRALLYLDRVVTIAPGYAEGWNRRATLHYLRNDYARSLNDIGRVLALQPRHFGALNGLGLVLDELDQDGPALEAFRRALDVHPYLDGAEERVNRLSKSVDGLPI</sequence>
<proteinExistence type="predicted"/>
<accession>V4RCH9</accession>
<dbReference type="OrthoDB" id="9815010at2"/>
<keyword evidence="3" id="KW-1185">Reference proteome</keyword>
<organism evidence="2 3">
    <name type="scientific">Lutibaculum baratangense AMV1</name>
    <dbReference type="NCBI Taxonomy" id="631454"/>
    <lineage>
        <taxon>Bacteria</taxon>
        <taxon>Pseudomonadati</taxon>
        <taxon>Pseudomonadota</taxon>
        <taxon>Alphaproteobacteria</taxon>
        <taxon>Hyphomicrobiales</taxon>
        <taxon>Tepidamorphaceae</taxon>
        <taxon>Lutibaculum</taxon>
    </lineage>
</organism>
<dbReference type="Proteomes" id="UP000017819">
    <property type="component" value="Unassembled WGS sequence"/>
</dbReference>
<comment type="caution">
    <text evidence="2">The sequence shown here is derived from an EMBL/GenBank/DDBJ whole genome shotgun (WGS) entry which is preliminary data.</text>
</comment>
<dbReference type="SMART" id="SM00028">
    <property type="entry name" value="TPR"/>
    <property type="match status" value="3"/>
</dbReference>
<evidence type="ECO:0000256" key="1">
    <source>
        <dbReference type="PROSITE-ProRule" id="PRU00339"/>
    </source>
</evidence>
<feature type="repeat" description="TPR" evidence="1">
    <location>
        <begin position="150"/>
        <end position="183"/>
    </location>
</feature>
<feature type="repeat" description="TPR" evidence="1">
    <location>
        <begin position="116"/>
        <end position="149"/>
    </location>
</feature>
<dbReference type="STRING" id="631454.N177_3167"/>
<dbReference type="InterPro" id="IPR011990">
    <property type="entry name" value="TPR-like_helical_dom_sf"/>
</dbReference>
<dbReference type="InterPro" id="IPR019734">
    <property type="entry name" value="TPR_rpt"/>
</dbReference>
<reference evidence="2 3" key="1">
    <citation type="journal article" date="2014" name="Genome Announc.">
        <title>Draft Genome Sequence of Lutibaculum baratangense Strain AMV1T, Isolated from a Mud Volcano in Andamans, India.</title>
        <authorList>
            <person name="Singh A."/>
            <person name="Sreenivas A."/>
            <person name="Sathyanarayana Reddy G."/>
            <person name="Pinnaka A.K."/>
            <person name="Shivaji S."/>
        </authorList>
    </citation>
    <scope>NUCLEOTIDE SEQUENCE [LARGE SCALE GENOMIC DNA]</scope>
    <source>
        <strain evidence="2 3">AMV1</strain>
    </source>
</reference>